<evidence type="ECO:0000313" key="3">
    <source>
        <dbReference type="EMBL" id="AIU39503.1"/>
    </source>
</evidence>
<name>A0A0B4Q5K6_9GAMA</name>
<keyword evidence="3" id="KW-0261">Viral envelope protein</keyword>
<protein>
    <submittedName>
        <fullName evidence="3">Envelope protein UL43</fullName>
    </submittedName>
</protein>
<keyword evidence="2" id="KW-0812">Transmembrane</keyword>
<feature type="transmembrane region" description="Helical" evidence="2">
    <location>
        <begin position="48"/>
        <end position="66"/>
    </location>
</feature>
<sequence>MTPSVMDRAVLTMAAFGTGMLGAASFVWCFLFRSLFASCLLERAVDELFFWGSLCVQVMMLFFCFRKYSKTLSRYLDLICAVNIVALFGCLICLQYKMGFRTYLPILFSLNLIWLSVWLPVTFEAVYLCPPYANAYFQLGFFTATTVHYLLLSFGSVTTSFLFIPFACFLIAGLYSLRVLKKQDEFKSAILDRRAIFITRDNLYVTINFSVIPSFIGMELCVVAVMTVGFAVFMTAAGVYTDVVKVLKTYLLMFQFGTFCVGGMGYPSRKATFVYCMTACILMPLVFVLQDLTIKSVLFLAIFFLFINGVTCETTIMLAKLKKGINGPKIVLSVCLLVNICITLSLNVLYKVYIETLKK</sequence>
<evidence type="ECO:0000256" key="2">
    <source>
        <dbReference type="SAM" id="Phobius"/>
    </source>
</evidence>
<feature type="transmembrane region" description="Helical" evidence="2">
    <location>
        <begin position="220"/>
        <end position="241"/>
    </location>
</feature>
<dbReference type="GO" id="GO:0019031">
    <property type="term" value="C:viral envelope"/>
    <property type="evidence" value="ECO:0007669"/>
    <property type="project" value="UniProtKB-KW"/>
</dbReference>
<feature type="transmembrane region" description="Helical" evidence="2">
    <location>
        <begin position="296"/>
        <end position="318"/>
    </location>
</feature>
<keyword evidence="3" id="KW-0946">Virion</keyword>
<accession>A0A0B4Q5K6</accession>
<dbReference type="InterPro" id="IPR006727">
    <property type="entry name" value="Herpes_BMRF2"/>
</dbReference>
<comment type="similarity">
    <text evidence="1">Belongs to the herpesviridae BMRF2 family.</text>
</comment>
<keyword evidence="2" id="KW-1133">Transmembrane helix</keyword>
<feature type="transmembrane region" description="Helical" evidence="2">
    <location>
        <begin position="133"/>
        <end position="151"/>
    </location>
</feature>
<organism evidence="3 4">
    <name type="scientific">Equid gammaherpesvirus 2</name>
    <name type="common">Equine herpesvirus 2</name>
    <dbReference type="NCBI Taxonomy" id="12657"/>
    <lineage>
        <taxon>Viruses</taxon>
        <taxon>Duplodnaviria</taxon>
        <taxon>Heunggongvirae</taxon>
        <taxon>Peploviricota</taxon>
        <taxon>Herviviricetes</taxon>
        <taxon>Herpesvirales</taxon>
        <taxon>Orthoherpesviridae</taxon>
        <taxon>Gammaherpesvirinae</taxon>
        <taxon>Percavirus</taxon>
        <taxon>Percavirus equidgamma2</taxon>
    </lineage>
</organism>
<dbReference type="EMBL" id="KM924294">
    <property type="protein sequence ID" value="AIU39503.1"/>
    <property type="molecule type" value="Genomic_DNA"/>
</dbReference>
<dbReference type="Pfam" id="PF04633">
    <property type="entry name" value="Herpes_BMRF2"/>
    <property type="match status" value="1"/>
</dbReference>
<keyword evidence="2" id="KW-0472">Membrane</keyword>
<evidence type="ECO:0000313" key="4">
    <source>
        <dbReference type="Proteomes" id="UP000163076"/>
    </source>
</evidence>
<feature type="transmembrane region" description="Helical" evidence="2">
    <location>
        <begin position="78"/>
        <end position="97"/>
    </location>
</feature>
<gene>
    <name evidence="3" type="primary">ORF58</name>
</gene>
<feature type="transmembrane region" description="Helical" evidence="2">
    <location>
        <begin position="12"/>
        <end position="36"/>
    </location>
</feature>
<dbReference type="Proteomes" id="UP000163076">
    <property type="component" value="Segment"/>
</dbReference>
<feature type="transmembrane region" description="Helical" evidence="2">
    <location>
        <begin position="157"/>
        <end position="177"/>
    </location>
</feature>
<evidence type="ECO:0000256" key="1">
    <source>
        <dbReference type="ARBA" id="ARBA00008716"/>
    </source>
</evidence>
<proteinExistence type="inferred from homology"/>
<feature type="transmembrane region" description="Helical" evidence="2">
    <location>
        <begin position="103"/>
        <end position="121"/>
    </location>
</feature>
<feature type="transmembrane region" description="Helical" evidence="2">
    <location>
        <begin position="273"/>
        <end position="290"/>
    </location>
</feature>
<feature type="transmembrane region" description="Helical" evidence="2">
    <location>
        <begin position="330"/>
        <end position="350"/>
    </location>
</feature>
<reference evidence="3 4" key="1">
    <citation type="journal article" date="2015" name="Genome Announc.">
        <title>Genome sequences of equid herpesviruses 2 and 5.</title>
        <authorList>
            <person name="Wilkie G.S."/>
            <person name="Kerr K."/>
            <person name="Stewart J.P."/>
            <person name="Studdert M.J."/>
            <person name="Davison A.J."/>
        </authorList>
    </citation>
    <scope>NUCLEOTIDE SEQUENCE [LARGE SCALE GENOMIC DNA]</scope>
    <source>
        <strain evidence="3">G9/92</strain>
    </source>
</reference>
<feature type="transmembrane region" description="Helical" evidence="2">
    <location>
        <begin position="247"/>
        <end position="266"/>
    </location>
</feature>